<dbReference type="InterPro" id="IPR053925">
    <property type="entry name" value="RecX_HTH_3rd"/>
</dbReference>
<evidence type="ECO:0000256" key="2">
    <source>
        <dbReference type="ARBA" id="ARBA00009695"/>
    </source>
</evidence>
<organism evidence="9 10">
    <name type="scientific">Corynebacterium vitaeruminis DSM 20294</name>
    <dbReference type="NCBI Taxonomy" id="1224164"/>
    <lineage>
        <taxon>Bacteria</taxon>
        <taxon>Bacillati</taxon>
        <taxon>Actinomycetota</taxon>
        <taxon>Actinomycetes</taxon>
        <taxon>Mycobacteriales</taxon>
        <taxon>Corynebacteriaceae</taxon>
        <taxon>Corynebacterium</taxon>
    </lineage>
</organism>
<dbReference type="InterPro" id="IPR053924">
    <property type="entry name" value="RecX_HTH_2nd"/>
</dbReference>
<feature type="domain" description="RecX first three-helical" evidence="8">
    <location>
        <begin position="44"/>
        <end position="82"/>
    </location>
</feature>
<comment type="function">
    <text evidence="5">Modulates RecA activity.</text>
</comment>
<dbReference type="RefSeq" id="WP_025253021.1">
    <property type="nucleotide sequence ID" value="NZ_CP004353.1"/>
</dbReference>
<dbReference type="PANTHER" id="PTHR33602">
    <property type="entry name" value="REGULATORY PROTEIN RECX FAMILY PROTEIN"/>
    <property type="match status" value="1"/>
</dbReference>
<dbReference type="GO" id="GO:0005737">
    <property type="term" value="C:cytoplasm"/>
    <property type="evidence" value="ECO:0007669"/>
    <property type="project" value="UniProtKB-SubCell"/>
</dbReference>
<evidence type="ECO:0000256" key="5">
    <source>
        <dbReference type="HAMAP-Rule" id="MF_01114"/>
    </source>
</evidence>
<evidence type="ECO:0000256" key="4">
    <source>
        <dbReference type="ARBA" id="ARBA00022490"/>
    </source>
</evidence>
<dbReference type="Proteomes" id="UP000019222">
    <property type="component" value="Chromosome"/>
</dbReference>
<dbReference type="STRING" id="1224164.B843_08090"/>
<dbReference type="HAMAP" id="MF_01114">
    <property type="entry name" value="RecX"/>
    <property type="match status" value="1"/>
</dbReference>
<protein>
    <recommendedName>
        <fullName evidence="3 5">Regulatory protein RecX</fullName>
    </recommendedName>
</protein>
<dbReference type="Gene3D" id="1.10.10.10">
    <property type="entry name" value="Winged helix-like DNA-binding domain superfamily/Winged helix DNA-binding domain"/>
    <property type="match status" value="2"/>
</dbReference>
<dbReference type="eggNOG" id="COG2137">
    <property type="taxonomic scope" value="Bacteria"/>
</dbReference>
<dbReference type="KEGG" id="cvt:B843_08090"/>
<dbReference type="PANTHER" id="PTHR33602:SF1">
    <property type="entry name" value="REGULATORY PROTEIN RECX FAMILY PROTEIN"/>
    <property type="match status" value="1"/>
</dbReference>
<proteinExistence type="inferred from homology"/>
<comment type="similarity">
    <text evidence="2 5">Belongs to the RecX family.</text>
</comment>
<evidence type="ECO:0000313" key="10">
    <source>
        <dbReference type="Proteomes" id="UP000019222"/>
    </source>
</evidence>
<dbReference type="InterPro" id="IPR003783">
    <property type="entry name" value="Regulatory_RecX"/>
</dbReference>
<accession>W5Y919</accession>
<dbReference type="PATRIC" id="fig|1224164.3.peg.1629"/>
<dbReference type="Pfam" id="PF02631">
    <property type="entry name" value="RecX_HTH2"/>
    <property type="match status" value="1"/>
</dbReference>
<evidence type="ECO:0000313" key="9">
    <source>
        <dbReference type="EMBL" id="AHI23003.1"/>
    </source>
</evidence>
<dbReference type="AlphaFoldDB" id="W5Y919"/>
<keyword evidence="4 5" id="KW-0963">Cytoplasm</keyword>
<sequence length="201" mass="22368">MSSIHASAPDQTKLEVLRTALEQYQPGANPLFDRQLEEEKAKVRNRALLLLDQRARSREELHRRLVKLEFEPALVGGVLDDLQRAGLINDSDFAAEWVRQRSARRGKSRRALAEELKAKGVDSSTRAEALSQISDADEQSTARALAEKKVRSLRSVPADRGEYDKVLRRVVGMLARRGFGSGQALAVSKRALEERIAELGG</sequence>
<evidence type="ECO:0000259" key="7">
    <source>
        <dbReference type="Pfam" id="PF21981"/>
    </source>
</evidence>
<dbReference type="NCBIfam" id="NF001059">
    <property type="entry name" value="PRK00117.4-3"/>
    <property type="match status" value="1"/>
</dbReference>
<feature type="domain" description="RecX second three-helical" evidence="6">
    <location>
        <begin position="89"/>
        <end position="130"/>
    </location>
</feature>
<dbReference type="InterPro" id="IPR053926">
    <property type="entry name" value="RecX_HTH_1st"/>
</dbReference>
<dbReference type="HOGENOM" id="CLU_066607_0_2_11"/>
<reference evidence="9 10" key="1">
    <citation type="submission" date="2013-02" db="EMBL/GenBank/DDBJ databases">
        <title>The complete genome sequence of Corynebacterium vitaeruminis DSM 20294.</title>
        <authorList>
            <person name="Ruckert C."/>
            <person name="Albersmeier A."/>
            <person name="Kalinowski J."/>
        </authorList>
    </citation>
    <scope>NUCLEOTIDE SEQUENCE [LARGE SCALE GENOMIC DNA]</scope>
    <source>
        <strain evidence="10">ATCC 10234</strain>
    </source>
</reference>
<evidence type="ECO:0000259" key="8">
    <source>
        <dbReference type="Pfam" id="PF21982"/>
    </source>
</evidence>
<dbReference type="Pfam" id="PF21981">
    <property type="entry name" value="RecX_HTH3"/>
    <property type="match status" value="1"/>
</dbReference>
<dbReference type="Pfam" id="PF21982">
    <property type="entry name" value="RecX_HTH1"/>
    <property type="match status" value="1"/>
</dbReference>
<feature type="domain" description="RecX third three-helical" evidence="7">
    <location>
        <begin position="137"/>
        <end position="184"/>
    </location>
</feature>
<dbReference type="EMBL" id="CP004353">
    <property type="protein sequence ID" value="AHI23003.1"/>
    <property type="molecule type" value="Genomic_DNA"/>
</dbReference>
<keyword evidence="10" id="KW-1185">Reference proteome</keyword>
<evidence type="ECO:0000256" key="3">
    <source>
        <dbReference type="ARBA" id="ARBA00018111"/>
    </source>
</evidence>
<comment type="subcellular location">
    <subcellularLocation>
        <location evidence="1 5">Cytoplasm</location>
    </subcellularLocation>
</comment>
<gene>
    <name evidence="5 9" type="primary">recX</name>
    <name evidence="9" type="ORF">B843_08090</name>
</gene>
<dbReference type="GO" id="GO:0006282">
    <property type="term" value="P:regulation of DNA repair"/>
    <property type="evidence" value="ECO:0007669"/>
    <property type="project" value="UniProtKB-UniRule"/>
</dbReference>
<evidence type="ECO:0000259" key="6">
    <source>
        <dbReference type="Pfam" id="PF02631"/>
    </source>
</evidence>
<name>W5Y919_9CORY</name>
<dbReference type="InterPro" id="IPR036388">
    <property type="entry name" value="WH-like_DNA-bd_sf"/>
</dbReference>
<evidence type="ECO:0000256" key="1">
    <source>
        <dbReference type="ARBA" id="ARBA00004496"/>
    </source>
</evidence>